<name>A0ABM1W2H4_APLCA</name>
<gene>
    <name evidence="2" type="primary">LOC118478776</name>
</gene>
<dbReference type="Proteomes" id="UP000694888">
    <property type="component" value="Unplaced"/>
</dbReference>
<reference evidence="2" key="1">
    <citation type="submission" date="2025-08" db="UniProtKB">
        <authorList>
            <consortium name="RefSeq"/>
        </authorList>
    </citation>
    <scope>IDENTIFICATION</scope>
</reference>
<dbReference type="RefSeq" id="XP_035828867.1">
    <property type="nucleotide sequence ID" value="XM_035972974.1"/>
</dbReference>
<sequence length="182" mass="20756">MGSNIPVCRQAHIKLEVVFFMYLWSIEMDAVLTSMSCFRLLCEEADIRCGADEMAVTQLLPNYPVYAELAAASTVLTTGRAALQKRIMALLRKIDQSTQGNSQAWEDTFRNWDATTRYLESYPKVKLGEDGRELTEIMKFTKRKTPNTNTEHELEDQLNEWANMTGFLCALGCVRLSNKSQR</sequence>
<evidence type="ECO:0000313" key="2">
    <source>
        <dbReference type="RefSeq" id="XP_035828867.1"/>
    </source>
</evidence>
<accession>A0ABM1W2H4</accession>
<evidence type="ECO:0000313" key="1">
    <source>
        <dbReference type="Proteomes" id="UP000694888"/>
    </source>
</evidence>
<dbReference type="GeneID" id="118478776"/>
<keyword evidence="1" id="KW-1185">Reference proteome</keyword>
<proteinExistence type="predicted"/>
<protein>
    <submittedName>
        <fullName evidence="2">Neurofibromin-like</fullName>
    </submittedName>
</protein>
<feature type="non-terminal residue" evidence="2">
    <location>
        <position position="182"/>
    </location>
</feature>
<organism evidence="1 2">
    <name type="scientific">Aplysia californica</name>
    <name type="common">California sea hare</name>
    <dbReference type="NCBI Taxonomy" id="6500"/>
    <lineage>
        <taxon>Eukaryota</taxon>
        <taxon>Metazoa</taxon>
        <taxon>Spiralia</taxon>
        <taxon>Lophotrochozoa</taxon>
        <taxon>Mollusca</taxon>
        <taxon>Gastropoda</taxon>
        <taxon>Heterobranchia</taxon>
        <taxon>Euthyneura</taxon>
        <taxon>Tectipleura</taxon>
        <taxon>Aplysiida</taxon>
        <taxon>Aplysioidea</taxon>
        <taxon>Aplysiidae</taxon>
        <taxon>Aplysia</taxon>
    </lineage>
</organism>